<name>A0AAV7Q7U8_PLEWA</name>
<accession>A0AAV7Q7U8</accession>
<protein>
    <submittedName>
        <fullName evidence="1">Uncharacterized protein</fullName>
    </submittedName>
</protein>
<proteinExistence type="predicted"/>
<dbReference type="EMBL" id="JANPWB010000010">
    <property type="protein sequence ID" value="KAJ1135340.1"/>
    <property type="molecule type" value="Genomic_DNA"/>
</dbReference>
<keyword evidence="2" id="KW-1185">Reference proteome</keyword>
<organism evidence="1 2">
    <name type="scientific">Pleurodeles waltl</name>
    <name type="common">Iberian ribbed newt</name>
    <dbReference type="NCBI Taxonomy" id="8319"/>
    <lineage>
        <taxon>Eukaryota</taxon>
        <taxon>Metazoa</taxon>
        <taxon>Chordata</taxon>
        <taxon>Craniata</taxon>
        <taxon>Vertebrata</taxon>
        <taxon>Euteleostomi</taxon>
        <taxon>Amphibia</taxon>
        <taxon>Batrachia</taxon>
        <taxon>Caudata</taxon>
        <taxon>Salamandroidea</taxon>
        <taxon>Salamandridae</taxon>
        <taxon>Pleurodelinae</taxon>
        <taxon>Pleurodeles</taxon>
    </lineage>
</organism>
<dbReference type="AlphaFoldDB" id="A0AAV7Q7U8"/>
<dbReference type="Proteomes" id="UP001066276">
    <property type="component" value="Chromosome 6"/>
</dbReference>
<sequence length="181" mass="19517">MVEGWSLSDIMVDSVEDEGVEVIVVVGVWRLISALCHRRIAVARRLPSSSINLSVGVRGDQVPDTCSRGSSLPLRGSRNSQGRLTLAIVVPAAAFPRRDSAPPASSLRRERVVSPRLLNSYPRCSRASGWGSMVVRMVDAGCDGVSGRLCTPAALLGSPRHRAHWPGHAPDYFNLNKCHLG</sequence>
<gene>
    <name evidence="1" type="ORF">NDU88_001780</name>
</gene>
<evidence type="ECO:0000313" key="2">
    <source>
        <dbReference type="Proteomes" id="UP001066276"/>
    </source>
</evidence>
<comment type="caution">
    <text evidence="1">The sequence shown here is derived from an EMBL/GenBank/DDBJ whole genome shotgun (WGS) entry which is preliminary data.</text>
</comment>
<reference evidence="1" key="1">
    <citation type="journal article" date="2022" name="bioRxiv">
        <title>Sequencing and chromosome-scale assembly of the giantPleurodeles waltlgenome.</title>
        <authorList>
            <person name="Brown T."/>
            <person name="Elewa A."/>
            <person name="Iarovenko S."/>
            <person name="Subramanian E."/>
            <person name="Araus A.J."/>
            <person name="Petzold A."/>
            <person name="Susuki M."/>
            <person name="Suzuki K.-i.T."/>
            <person name="Hayashi T."/>
            <person name="Toyoda A."/>
            <person name="Oliveira C."/>
            <person name="Osipova E."/>
            <person name="Leigh N.D."/>
            <person name="Simon A."/>
            <person name="Yun M.H."/>
        </authorList>
    </citation>
    <scope>NUCLEOTIDE SEQUENCE</scope>
    <source>
        <strain evidence="1">20211129_DDA</strain>
        <tissue evidence="1">Liver</tissue>
    </source>
</reference>
<evidence type="ECO:0000313" key="1">
    <source>
        <dbReference type="EMBL" id="KAJ1135340.1"/>
    </source>
</evidence>